<dbReference type="Pfam" id="PF06232">
    <property type="entry name" value="ATS3"/>
    <property type="match status" value="2"/>
</dbReference>
<organism evidence="2 3">
    <name type="scientific">Solanum commersonii</name>
    <name type="common">Commerson's wild potato</name>
    <name type="synonym">Commerson's nightshade</name>
    <dbReference type="NCBI Taxonomy" id="4109"/>
    <lineage>
        <taxon>Eukaryota</taxon>
        <taxon>Viridiplantae</taxon>
        <taxon>Streptophyta</taxon>
        <taxon>Embryophyta</taxon>
        <taxon>Tracheophyta</taxon>
        <taxon>Spermatophyta</taxon>
        <taxon>Magnoliopsida</taxon>
        <taxon>eudicotyledons</taxon>
        <taxon>Gunneridae</taxon>
        <taxon>Pentapetalae</taxon>
        <taxon>asterids</taxon>
        <taxon>lamiids</taxon>
        <taxon>Solanales</taxon>
        <taxon>Solanaceae</taxon>
        <taxon>Solanoideae</taxon>
        <taxon>Solaneae</taxon>
        <taxon>Solanum</taxon>
    </lineage>
</organism>
<dbReference type="PANTHER" id="PTHR31718">
    <property type="entry name" value="PLAT DOMAIN-CONTAINING PROTEIN"/>
    <property type="match status" value="1"/>
</dbReference>
<evidence type="ECO:0000313" key="3">
    <source>
        <dbReference type="Proteomes" id="UP000824120"/>
    </source>
</evidence>
<dbReference type="OrthoDB" id="817978at2759"/>
<evidence type="ECO:0000256" key="1">
    <source>
        <dbReference type="SAM" id="SignalP"/>
    </source>
</evidence>
<comment type="caution">
    <text evidence="2">The sequence shown here is derived from an EMBL/GenBank/DDBJ whole genome shotgun (WGS) entry which is preliminary data.</text>
</comment>
<evidence type="ECO:0000313" key="2">
    <source>
        <dbReference type="EMBL" id="KAG5625630.1"/>
    </source>
</evidence>
<feature type="signal peptide" evidence="1">
    <location>
        <begin position="1"/>
        <end position="20"/>
    </location>
</feature>
<protein>
    <submittedName>
        <fullName evidence="2">Uncharacterized protein</fullName>
    </submittedName>
</protein>
<dbReference type="Gene3D" id="2.60.60.20">
    <property type="entry name" value="PLAT/LH2 domain"/>
    <property type="match status" value="2"/>
</dbReference>
<dbReference type="EMBL" id="JACXVP010000002">
    <property type="protein sequence ID" value="KAG5625630.1"/>
    <property type="molecule type" value="Genomic_DNA"/>
</dbReference>
<dbReference type="SUPFAM" id="SSF49723">
    <property type="entry name" value="Lipase/lipooxygenase domain (PLAT/LH2 domain)"/>
    <property type="match status" value="2"/>
</dbReference>
<accession>A0A9J6ALX8</accession>
<dbReference type="PANTHER" id="PTHR31718:SF65">
    <property type="entry name" value="EMBRYO-SPECIFIC 3"/>
    <property type="match status" value="1"/>
</dbReference>
<sequence length="301" mass="33728">MGGQLVVLSLAVFFISFSQATSIKPLIFIETNHSATAARSCSYTLTIKTSCSSPKYTRDRVSIAFGDAYGFEVYAPRIDNPSSRIFETCSTDTFQIRGPCIYEICYLYLKRVGSDGWKPEAVKVYGSDRPAITFKYNKLLPNGVWYGFNHCQINLSPNKATSITSTSTKPLIFIETNQSTATARSCSYTLTIKTSCSSPKYTRDRVSIAFGDSYGFEVHAPKLDDPSSKIFESCSTDTFQIRGLCIYEICYLNLKRVGSDGWKPESVKVYGPDRPAITFKYDKFLPNGVWFGFNHCKKRSL</sequence>
<reference evidence="2 3" key="1">
    <citation type="submission" date="2020-09" db="EMBL/GenBank/DDBJ databases">
        <title>De no assembly of potato wild relative species, Solanum commersonii.</title>
        <authorList>
            <person name="Cho K."/>
        </authorList>
    </citation>
    <scope>NUCLEOTIDE SEQUENCE [LARGE SCALE GENOMIC DNA]</scope>
    <source>
        <strain evidence="2">LZ3.2</strain>
        <tissue evidence="2">Leaf</tissue>
    </source>
</reference>
<dbReference type="Proteomes" id="UP000824120">
    <property type="component" value="Chromosome 2"/>
</dbReference>
<dbReference type="InterPro" id="IPR010417">
    <property type="entry name" value="Embryo-specific_ATS3"/>
</dbReference>
<keyword evidence="3" id="KW-1185">Reference proteome</keyword>
<proteinExistence type="predicted"/>
<dbReference type="AlphaFoldDB" id="A0A9J6ALX8"/>
<gene>
    <name evidence="2" type="ORF">H5410_010848</name>
</gene>
<dbReference type="InterPro" id="IPR036392">
    <property type="entry name" value="PLAT/LH2_dom_sf"/>
</dbReference>
<dbReference type="CDD" id="cd00113">
    <property type="entry name" value="PLAT"/>
    <property type="match status" value="2"/>
</dbReference>
<feature type="chain" id="PRO_5039921645" evidence="1">
    <location>
        <begin position="21"/>
        <end position="301"/>
    </location>
</feature>
<name>A0A9J6ALX8_SOLCO</name>
<keyword evidence="1" id="KW-0732">Signal</keyword>